<keyword evidence="2" id="KW-1185">Reference proteome</keyword>
<accession>A0ABV0XH24</accession>
<proteinExistence type="predicted"/>
<evidence type="ECO:0000313" key="1">
    <source>
        <dbReference type="EMBL" id="MEQ2280742.1"/>
    </source>
</evidence>
<protein>
    <submittedName>
        <fullName evidence="1">Uncharacterized protein</fullName>
    </submittedName>
</protein>
<reference evidence="1 2" key="1">
    <citation type="submission" date="2021-06" db="EMBL/GenBank/DDBJ databases">
        <authorList>
            <person name="Palmer J.M."/>
        </authorList>
    </citation>
    <scope>NUCLEOTIDE SEQUENCE [LARGE SCALE GENOMIC DNA]</scope>
    <source>
        <strain evidence="1 2">AS_MEX2019</strain>
        <tissue evidence="1">Muscle</tissue>
    </source>
</reference>
<organism evidence="1 2">
    <name type="scientific">Ameca splendens</name>
    <dbReference type="NCBI Taxonomy" id="208324"/>
    <lineage>
        <taxon>Eukaryota</taxon>
        <taxon>Metazoa</taxon>
        <taxon>Chordata</taxon>
        <taxon>Craniata</taxon>
        <taxon>Vertebrata</taxon>
        <taxon>Euteleostomi</taxon>
        <taxon>Actinopterygii</taxon>
        <taxon>Neopterygii</taxon>
        <taxon>Teleostei</taxon>
        <taxon>Neoteleostei</taxon>
        <taxon>Acanthomorphata</taxon>
        <taxon>Ovalentaria</taxon>
        <taxon>Atherinomorphae</taxon>
        <taxon>Cyprinodontiformes</taxon>
        <taxon>Goodeidae</taxon>
        <taxon>Ameca</taxon>
    </lineage>
</organism>
<sequence>MHIFNYISGKLAVNFLFFTWDPFMLLKEIQLIEDVLVPNKSFVMNFKPWGRDTAHKNTATRSARLLHRYCTFHVHSALHFSHLSPAVVSFSFDDHVHNHHLICSGCHTQSSFTLLLQIQHRK</sequence>
<gene>
    <name evidence="1" type="ORF">AMECASPLE_023069</name>
</gene>
<name>A0ABV0XH24_9TELE</name>
<evidence type="ECO:0000313" key="2">
    <source>
        <dbReference type="Proteomes" id="UP001469553"/>
    </source>
</evidence>
<comment type="caution">
    <text evidence="1">The sequence shown here is derived from an EMBL/GenBank/DDBJ whole genome shotgun (WGS) entry which is preliminary data.</text>
</comment>
<dbReference type="Proteomes" id="UP001469553">
    <property type="component" value="Unassembled WGS sequence"/>
</dbReference>
<dbReference type="EMBL" id="JAHRIP010002099">
    <property type="protein sequence ID" value="MEQ2280742.1"/>
    <property type="molecule type" value="Genomic_DNA"/>
</dbReference>